<dbReference type="RefSeq" id="WP_237826045.1">
    <property type="nucleotide sequence ID" value="NZ_JAKLTQ010000023.1"/>
</dbReference>
<accession>A0ABS9LC92</accession>
<name>A0ABS9LC92_9MICC</name>
<evidence type="ECO:0000313" key="3">
    <source>
        <dbReference type="Proteomes" id="UP001165368"/>
    </source>
</evidence>
<organism evidence="2 3">
    <name type="scientific">Arthrobacter hankyongi</name>
    <dbReference type="NCBI Taxonomy" id="2904801"/>
    <lineage>
        <taxon>Bacteria</taxon>
        <taxon>Bacillati</taxon>
        <taxon>Actinomycetota</taxon>
        <taxon>Actinomycetes</taxon>
        <taxon>Micrococcales</taxon>
        <taxon>Micrococcaceae</taxon>
        <taxon>Arthrobacter</taxon>
    </lineage>
</organism>
<dbReference type="PANTHER" id="PTHR12993">
    <property type="entry name" value="N-ACETYLGLUCOSAMINYL-PHOSPHATIDYLINOSITOL DE-N-ACETYLASE-RELATED"/>
    <property type="match status" value="1"/>
</dbReference>
<evidence type="ECO:0000256" key="1">
    <source>
        <dbReference type="ARBA" id="ARBA00022833"/>
    </source>
</evidence>
<keyword evidence="3" id="KW-1185">Reference proteome</keyword>
<dbReference type="InterPro" id="IPR024078">
    <property type="entry name" value="LmbE-like_dom_sf"/>
</dbReference>
<sequence>MNFRHTDRTSSEDAWRRWPLWQAAPPLPVTGLGHLIVVSAHPDDETLGAAGLILQAARCGARISVVVATDGEASHPASRTWTPDRLAAARRAELAHAVGLLGPAADVRFLGLGDGRLAARAQRLEAVLQATAGGRTGPGFTAIAAPWRGDGHPDHAAAGSAAAAAAAGTGAMLLEYPVWLWHWGAPGQTGVPWDSFRILRLDAAMHRLKAAAMAAHVTQVVPLSGLPGDEVLLGPEVLEHFGRQFESFILTRPAAAGGNGGG</sequence>
<dbReference type="EMBL" id="JAKLTQ010000023">
    <property type="protein sequence ID" value="MCG2624304.1"/>
    <property type="molecule type" value="Genomic_DNA"/>
</dbReference>
<dbReference type="PANTHER" id="PTHR12993:SF29">
    <property type="entry name" value="BLR3841 PROTEIN"/>
    <property type="match status" value="1"/>
</dbReference>
<keyword evidence="1" id="KW-0862">Zinc</keyword>
<proteinExistence type="predicted"/>
<evidence type="ECO:0000313" key="2">
    <source>
        <dbReference type="EMBL" id="MCG2624304.1"/>
    </source>
</evidence>
<comment type="caution">
    <text evidence="2">The sequence shown here is derived from an EMBL/GenBank/DDBJ whole genome shotgun (WGS) entry which is preliminary data.</text>
</comment>
<dbReference type="SUPFAM" id="SSF102588">
    <property type="entry name" value="LmbE-like"/>
    <property type="match status" value="1"/>
</dbReference>
<dbReference type="Gene3D" id="3.40.50.10320">
    <property type="entry name" value="LmbE-like"/>
    <property type="match status" value="1"/>
</dbReference>
<gene>
    <name evidence="2" type="ORF">LVY72_20650</name>
</gene>
<dbReference type="Proteomes" id="UP001165368">
    <property type="component" value="Unassembled WGS sequence"/>
</dbReference>
<dbReference type="Pfam" id="PF02585">
    <property type="entry name" value="PIG-L"/>
    <property type="match status" value="1"/>
</dbReference>
<protein>
    <submittedName>
        <fullName evidence="2">PIG-L family deacetylase</fullName>
    </submittedName>
</protein>
<dbReference type="InterPro" id="IPR003737">
    <property type="entry name" value="GlcNAc_PI_deacetylase-related"/>
</dbReference>
<reference evidence="2" key="1">
    <citation type="submission" date="2022-01" db="EMBL/GenBank/DDBJ databases">
        <authorList>
            <person name="Jo J.-H."/>
            <person name="Im W.-T."/>
        </authorList>
    </citation>
    <scope>NUCLEOTIDE SEQUENCE</scope>
    <source>
        <strain evidence="2">I2-34</strain>
    </source>
</reference>